<comment type="caution">
    <text evidence="5">The sequence shown here is derived from an EMBL/GenBank/DDBJ whole genome shotgun (WGS) entry which is preliminary data.</text>
</comment>
<dbReference type="SUPFAM" id="SSF48230">
    <property type="entry name" value="Chondroitin AC/alginate lyase"/>
    <property type="match status" value="1"/>
</dbReference>
<protein>
    <recommendedName>
        <fullName evidence="4">Alginate lyase domain-containing protein</fullName>
    </recommendedName>
</protein>
<feature type="domain" description="Alginate lyase" evidence="4">
    <location>
        <begin position="13"/>
        <end position="106"/>
    </location>
</feature>
<dbReference type="GO" id="GO:0016829">
    <property type="term" value="F:lyase activity"/>
    <property type="evidence" value="ECO:0007669"/>
    <property type="project" value="UniProtKB-KW"/>
</dbReference>
<keyword evidence="2" id="KW-0456">Lyase</keyword>
<dbReference type="GO" id="GO:0042597">
    <property type="term" value="C:periplasmic space"/>
    <property type="evidence" value="ECO:0007669"/>
    <property type="project" value="InterPro"/>
</dbReference>
<dbReference type="Pfam" id="PF05426">
    <property type="entry name" value="Alginate_lyase"/>
    <property type="match status" value="1"/>
</dbReference>
<name>A0A8H3E5C8_9AGAM</name>
<evidence type="ECO:0000313" key="6">
    <source>
        <dbReference type="Proteomes" id="UP000663827"/>
    </source>
</evidence>
<organism evidence="5 6">
    <name type="scientific">Rhizoctonia solani</name>
    <dbReference type="NCBI Taxonomy" id="456999"/>
    <lineage>
        <taxon>Eukaryota</taxon>
        <taxon>Fungi</taxon>
        <taxon>Dikarya</taxon>
        <taxon>Basidiomycota</taxon>
        <taxon>Agaricomycotina</taxon>
        <taxon>Agaricomycetes</taxon>
        <taxon>Cantharellales</taxon>
        <taxon>Ceratobasidiaceae</taxon>
        <taxon>Rhizoctonia</taxon>
    </lineage>
</organism>
<dbReference type="InterPro" id="IPR008929">
    <property type="entry name" value="Chondroitin_lyas"/>
</dbReference>
<feature type="region of interest" description="Disordered" evidence="3">
    <location>
        <begin position="164"/>
        <end position="185"/>
    </location>
</feature>
<dbReference type="InterPro" id="IPR008397">
    <property type="entry name" value="Alginate_lyase_dom"/>
</dbReference>
<keyword evidence="1" id="KW-0732">Signal</keyword>
<sequence>MNRAGPLAITTGASTLIFADDTAGAKKTVQEYFEGIYQNQIAANGDQPLKTVRTRPYHYRAYNLAAIIVNARIGQYVGYDAWQLKTKNGTTIQDACNYAMTFTATQSGGTGYDAELYPNVVAVATIYGDTDDKYSKWLASRDTSFPGQPSFLWNQPLSNAGLSGAPSSSSNYSTPNTIGGSSGSSNYVGNRVESGKEIAWLGSFSLAFCGLGHPTFSPVLCARTSNIANSADGPYLSAVYYTM</sequence>
<evidence type="ECO:0000256" key="3">
    <source>
        <dbReference type="SAM" id="MobiDB-lite"/>
    </source>
</evidence>
<evidence type="ECO:0000256" key="1">
    <source>
        <dbReference type="ARBA" id="ARBA00022729"/>
    </source>
</evidence>
<gene>
    <name evidence="5" type="ORF">RDB_LOCUS116876</name>
</gene>
<dbReference type="Gene3D" id="1.50.10.100">
    <property type="entry name" value="Chondroitin AC/alginate lyase"/>
    <property type="match status" value="1"/>
</dbReference>
<reference evidence="5" key="1">
    <citation type="submission" date="2021-01" db="EMBL/GenBank/DDBJ databases">
        <authorList>
            <person name="Kaushik A."/>
        </authorList>
    </citation>
    <scope>NUCLEOTIDE SEQUENCE</scope>
    <source>
        <strain evidence="5">AG5</strain>
    </source>
</reference>
<evidence type="ECO:0000259" key="4">
    <source>
        <dbReference type="Pfam" id="PF05426"/>
    </source>
</evidence>
<dbReference type="AlphaFoldDB" id="A0A8H3E5C8"/>
<evidence type="ECO:0000256" key="2">
    <source>
        <dbReference type="ARBA" id="ARBA00023239"/>
    </source>
</evidence>
<accession>A0A8H3E5C8</accession>
<dbReference type="Proteomes" id="UP000663827">
    <property type="component" value="Unassembled WGS sequence"/>
</dbReference>
<proteinExistence type="predicted"/>
<evidence type="ECO:0000313" key="5">
    <source>
        <dbReference type="EMBL" id="CAE7181175.1"/>
    </source>
</evidence>
<dbReference type="EMBL" id="CAJNJQ010002627">
    <property type="protein sequence ID" value="CAE7181175.1"/>
    <property type="molecule type" value="Genomic_DNA"/>
</dbReference>